<dbReference type="InterPro" id="IPR008183">
    <property type="entry name" value="Aldose_1/G6P_1-epimerase"/>
</dbReference>
<proteinExistence type="inferred from homology"/>
<comment type="catalytic activity">
    <reaction evidence="5">
        <text>alpha-D-glucose = beta-D-glucose</text>
        <dbReference type="Rhea" id="RHEA:10264"/>
        <dbReference type="ChEBI" id="CHEBI:15903"/>
        <dbReference type="ChEBI" id="CHEBI:17925"/>
        <dbReference type="EC" id="5.1.3.3"/>
    </reaction>
</comment>
<dbReference type="Pfam" id="PF01263">
    <property type="entry name" value="Aldose_epim"/>
    <property type="match status" value="1"/>
</dbReference>
<feature type="binding site" evidence="7">
    <location>
        <position position="283"/>
    </location>
    <ligand>
        <name>beta-D-galactose</name>
        <dbReference type="ChEBI" id="CHEBI:27667"/>
    </ligand>
</feature>
<sequence length="392" mass="41835">MPLVAALGLGLVTGGAVAPSAASATEEHHHGPSTSVEPFGTAPDGTEVERWTLSNGDITMRVLTWGGVIQTLEAPDAHGEVDNVVLGFEDLAGYVGDDDPYFGSLIGRYGNRIAEGLFTLDGTEYQLPLNDGPNTLHGGPTGFDDRVWEATDVSDHEVAALELRLVSADGDEGFPGTLTTTVTYTLDDESRLSVHYEATTDAPTVVNLTQHTYWNLAGEGSGSIYDHELQIDASGFTPVDETLIPTGEVAPVEGTPFDFREPTPIGERIRVADQQLLYGQGYDHNWALDREDDGAREGSDAEDALEEAAVLHDPHSGRTLTILTTEPGLQFYSGNFLDGTLVGTGGGVYRQGDGLALETQHFPDSPNQPAFPSTELLPGEVYDSTTVFELSD</sequence>
<dbReference type="GO" id="GO:0004034">
    <property type="term" value="F:aldose 1-epimerase activity"/>
    <property type="evidence" value="ECO:0007669"/>
    <property type="project" value="UniProtKB-EC"/>
</dbReference>
<evidence type="ECO:0000256" key="1">
    <source>
        <dbReference type="ARBA" id="ARBA00005028"/>
    </source>
</evidence>
<evidence type="ECO:0000256" key="5">
    <source>
        <dbReference type="PIRNR" id="PIRNR005096"/>
    </source>
</evidence>
<keyword evidence="10" id="KW-0732">Signal</keyword>
<evidence type="ECO:0000256" key="9">
    <source>
        <dbReference type="SAM" id="MobiDB-lite"/>
    </source>
</evidence>
<feature type="active site" description="Proton donor" evidence="6">
    <location>
        <position position="211"/>
    </location>
</feature>
<dbReference type="InterPro" id="IPR014718">
    <property type="entry name" value="GH-type_carb-bd"/>
</dbReference>
<dbReference type="CDD" id="cd09019">
    <property type="entry name" value="galactose_mutarotase_like"/>
    <property type="match status" value="1"/>
</dbReference>
<feature type="signal peptide" evidence="10">
    <location>
        <begin position="1"/>
        <end position="24"/>
    </location>
</feature>
<feature type="binding site" evidence="8">
    <location>
        <begin position="211"/>
        <end position="213"/>
    </location>
    <ligand>
        <name>beta-D-galactose</name>
        <dbReference type="ChEBI" id="CHEBI:27667"/>
    </ligand>
</feature>
<evidence type="ECO:0000256" key="7">
    <source>
        <dbReference type="PIRSR" id="PIRSR005096-2"/>
    </source>
</evidence>
<dbReference type="UniPathway" id="UPA00242"/>
<evidence type="ECO:0000256" key="8">
    <source>
        <dbReference type="PIRSR" id="PIRSR005096-3"/>
    </source>
</evidence>
<comment type="similarity">
    <text evidence="2 5">Belongs to the aldose epimerase family.</text>
</comment>
<dbReference type="GO" id="GO:0005737">
    <property type="term" value="C:cytoplasm"/>
    <property type="evidence" value="ECO:0007669"/>
    <property type="project" value="TreeGrafter"/>
</dbReference>
<dbReference type="AlphaFoldDB" id="A0A7K3WFC3"/>
<dbReference type="Proteomes" id="UP000470470">
    <property type="component" value="Unassembled WGS sequence"/>
</dbReference>
<evidence type="ECO:0000313" key="11">
    <source>
        <dbReference type="EMBL" id="NEL54629.1"/>
    </source>
</evidence>
<dbReference type="Gene3D" id="2.70.98.10">
    <property type="match status" value="1"/>
</dbReference>
<comment type="pathway">
    <text evidence="1 5">Carbohydrate metabolism; hexose metabolism.</text>
</comment>
<feature type="active site" description="Proton acceptor" evidence="6">
    <location>
        <position position="358"/>
    </location>
</feature>
<dbReference type="PIRSF" id="PIRSF005096">
    <property type="entry name" value="GALM"/>
    <property type="match status" value="1"/>
</dbReference>
<dbReference type="RefSeq" id="WP_162392171.1">
    <property type="nucleotide sequence ID" value="NZ_JAABOZ010000001.1"/>
</dbReference>
<keyword evidence="4 5" id="KW-0119">Carbohydrate metabolism</keyword>
<dbReference type="NCBIfam" id="NF008277">
    <property type="entry name" value="PRK11055.1"/>
    <property type="match status" value="1"/>
</dbReference>
<dbReference type="EMBL" id="JAAGWK010000015">
    <property type="protein sequence ID" value="NEL54629.1"/>
    <property type="molecule type" value="Genomic_DNA"/>
</dbReference>
<dbReference type="GO" id="GO:0030246">
    <property type="term" value="F:carbohydrate binding"/>
    <property type="evidence" value="ECO:0007669"/>
    <property type="project" value="InterPro"/>
</dbReference>
<dbReference type="InterPro" id="IPR011013">
    <property type="entry name" value="Gal_mutarotase_sf_dom"/>
</dbReference>
<accession>A0A7K3WFC3</accession>
<dbReference type="GO" id="GO:0006006">
    <property type="term" value="P:glucose metabolic process"/>
    <property type="evidence" value="ECO:0007669"/>
    <property type="project" value="TreeGrafter"/>
</dbReference>
<evidence type="ECO:0000256" key="6">
    <source>
        <dbReference type="PIRSR" id="PIRSR005096-1"/>
    </source>
</evidence>
<dbReference type="PANTHER" id="PTHR10091:SF0">
    <property type="entry name" value="GALACTOSE MUTAROTASE"/>
    <property type="match status" value="1"/>
</dbReference>
<feature type="region of interest" description="Disordered" evidence="9">
    <location>
        <begin position="20"/>
        <end position="46"/>
    </location>
</feature>
<comment type="caution">
    <text evidence="11">The sequence shown here is derived from an EMBL/GenBank/DDBJ whole genome shotgun (WGS) entry which is preliminary data.</text>
</comment>
<keyword evidence="12" id="KW-1185">Reference proteome</keyword>
<dbReference type="EC" id="5.1.3.3" evidence="5"/>
<evidence type="ECO:0000256" key="3">
    <source>
        <dbReference type="ARBA" id="ARBA00023235"/>
    </source>
</evidence>
<gene>
    <name evidence="11" type="ORF">G1H19_11515</name>
</gene>
<organism evidence="11 12">
    <name type="scientific">Goekera deserti</name>
    <dbReference type="NCBI Taxonomy" id="2497753"/>
    <lineage>
        <taxon>Bacteria</taxon>
        <taxon>Bacillati</taxon>
        <taxon>Actinomycetota</taxon>
        <taxon>Actinomycetes</taxon>
        <taxon>Geodermatophilales</taxon>
        <taxon>Geodermatophilaceae</taxon>
        <taxon>Goekera</taxon>
    </lineage>
</organism>
<protein>
    <recommendedName>
        <fullName evidence="5">Aldose 1-epimerase</fullName>
        <ecNumber evidence="5">5.1.3.3</ecNumber>
    </recommendedName>
</protein>
<feature type="binding site" evidence="8">
    <location>
        <begin position="111"/>
        <end position="112"/>
    </location>
    <ligand>
        <name>beta-D-galactose</name>
        <dbReference type="ChEBI" id="CHEBI:27667"/>
    </ligand>
</feature>
<dbReference type="GO" id="GO:0033499">
    <property type="term" value="P:galactose catabolic process via UDP-galactose, Leloir pathway"/>
    <property type="evidence" value="ECO:0007669"/>
    <property type="project" value="TreeGrafter"/>
</dbReference>
<evidence type="ECO:0000313" key="12">
    <source>
        <dbReference type="Proteomes" id="UP000470470"/>
    </source>
</evidence>
<keyword evidence="3 5" id="KW-0413">Isomerase</keyword>
<dbReference type="InterPro" id="IPR047215">
    <property type="entry name" value="Galactose_mutarotase-like"/>
</dbReference>
<reference evidence="11 12" key="1">
    <citation type="submission" date="2020-02" db="EMBL/GenBank/DDBJ databases">
        <title>The whole genome sequence of CPCC 205119.</title>
        <authorList>
            <person name="Jiang Z."/>
        </authorList>
    </citation>
    <scope>NUCLEOTIDE SEQUENCE [LARGE SCALE GENOMIC DNA]</scope>
    <source>
        <strain evidence="11 12">CPCC 205119</strain>
    </source>
</reference>
<dbReference type="SUPFAM" id="SSF74650">
    <property type="entry name" value="Galactose mutarotase-like"/>
    <property type="match status" value="1"/>
</dbReference>
<dbReference type="PANTHER" id="PTHR10091">
    <property type="entry name" value="ALDOSE-1-EPIMERASE"/>
    <property type="match status" value="1"/>
</dbReference>
<evidence type="ECO:0000256" key="2">
    <source>
        <dbReference type="ARBA" id="ARBA00006206"/>
    </source>
</evidence>
<evidence type="ECO:0000256" key="4">
    <source>
        <dbReference type="ARBA" id="ARBA00023277"/>
    </source>
</evidence>
<dbReference type="InterPro" id="IPR015443">
    <property type="entry name" value="Aldose_1-epimerase"/>
</dbReference>
<feature type="chain" id="PRO_5029596306" description="Aldose 1-epimerase" evidence="10">
    <location>
        <begin position="25"/>
        <end position="392"/>
    </location>
</feature>
<evidence type="ECO:0000256" key="10">
    <source>
        <dbReference type="SAM" id="SignalP"/>
    </source>
</evidence>
<name>A0A7K3WFC3_9ACTN</name>